<dbReference type="Pfam" id="PF04964">
    <property type="entry name" value="Flp_Fap"/>
    <property type="match status" value="1"/>
</dbReference>
<dbReference type="AlphaFoldDB" id="A0A2K8L2V9"/>
<name>A0A2K8L2V9_9PROT</name>
<dbReference type="Proteomes" id="UP000231637">
    <property type="component" value="Chromosome"/>
</dbReference>
<dbReference type="EMBL" id="CP018800">
    <property type="protein sequence ID" value="ATX81670.1"/>
    <property type="molecule type" value="Genomic_DNA"/>
</dbReference>
<evidence type="ECO:0000313" key="3">
    <source>
        <dbReference type="EMBL" id="ATX81670.1"/>
    </source>
</evidence>
<keyword evidence="4" id="KW-1185">Reference proteome</keyword>
<keyword evidence="2" id="KW-0472">Membrane</keyword>
<feature type="transmembrane region" description="Helical" evidence="2">
    <location>
        <begin position="32"/>
        <end position="50"/>
    </location>
</feature>
<organism evidence="3 4">
    <name type="scientific">Mariprofundus ferrinatatus</name>
    <dbReference type="NCBI Taxonomy" id="1921087"/>
    <lineage>
        <taxon>Bacteria</taxon>
        <taxon>Pseudomonadati</taxon>
        <taxon>Pseudomonadota</taxon>
        <taxon>Candidatius Mariprofundia</taxon>
        <taxon>Mariprofundales</taxon>
        <taxon>Mariprofundaceae</taxon>
        <taxon>Mariprofundus</taxon>
    </lineage>
</organism>
<dbReference type="KEGG" id="mfn:Ga0123462_0800"/>
<evidence type="ECO:0000256" key="2">
    <source>
        <dbReference type="SAM" id="Phobius"/>
    </source>
</evidence>
<keyword evidence="2" id="KW-1133">Transmembrane helix</keyword>
<accession>A0A2K8L2V9</accession>
<dbReference type="RefSeq" id="WP_100265106.1">
    <property type="nucleotide sequence ID" value="NZ_CP018800.1"/>
</dbReference>
<feature type="region of interest" description="Disordered" evidence="1">
    <location>
        <begin position="64"/>
        <end position="95"/>
    </location>
</feature>
<proteinExistence type="predicted"/>
<protein>
    <submittedName>
        <fullName evidence="3">Flp pilus assembly protein, pilin Flp</fullName>
    </submittedName>
</protein>
<dbReference type="InterPro" id="IPR007047">
    <property type="entry name" value="Flp_Fap"/>
</dbReference>
<sequence length="95" mass="9992">MNGSDEVQEAMPRASLKVSHFHHEDGVSMVEYVVMIALISVTAIVAINLLGGTLSNSFTSAQDAIQQARGTNDSNSNGKDGDGGGRDRGDGKDRD</sequence>
<gene>
    <name evidence="3" type="ORF">Ga0123462_0800</name>
</gene>
<evidence type="ECO:0000313" key="4">
    <source>
        <dbReference type="Proteomes" id="UP000231637"/>
    </source>
</evidence>
<feature type="compositionally biased region" description="Basic and acidic residues" evidence="1">
    <location>
        <begin position="79"/>
        <end position="95"/>
    </location>
</feature>
<evidence type="ECO:0000256" key="1">
    <source>
        <dbReference type="SAM" id="MobiDB-lite"/>
    </source>
</evidence>
<dbReference type="OrthoDB" id="5325135at2"/>
<keyword evidence="2" id="KW-0812">Transmembrane</keyword>
<reference evidence="3 4" key="1">
    <citation type="submission" date="2016-12" db="EMBL/GenBank/DDBJ databases">
        <title>Isolation and genomic insights into novel planktonic Zetaproteobacteria from stratified waters of the Chesapeake Bay.</title>
        <authorList>
            <person name="McAllister S.M."/>
            <person name="Kato S."/>
            <person name="Chan C.S."/>
            <person name="Chiu B.K."/>
            <person name="Field E.K."/>
        </authorList>
    </citation>
    <scope>NUCLEOTIDE SEQUENCE [LARGE SCALE GENOMIC DNA]</scope>
    <source>
        <strain evidence="3 4">CP-8</strain>
    </source>
</reference>